<feature type="region of interest" description="Disordered" evidence="1">
    <location>
        <begin position="44"/>
        <end position="64"/>
    </location>
</feature>
<dbReference type="SUPFAM" id="SSF46689">
    <property type="entry name" value="Homeodomain-like"/>
    <property type="match status" value="1"/>
</dbReference>
<sequence length="128" mass="13800">MGKPLSMDLRERVVRAITGGMSRRAAAARFGVSAASAVRWAALQRDQGKPAAKPQGGDTRSAKTEAGAARIWALYEATPDITLAELRAALAAEGIAVAVSTLWRFFARHDHTRKKRPAMRKSRTAPTC</sequence>
<evidence type="ECO:0000256" key="1">
    <source>
        <dbReference type="SAM" id="MobiDB-lite"/>
    </source>
</evidence>
<name>A0A6J4J761_9CHLR</name>
<dbReference type="InterPro" id="IPR009057">
    <property type="entry name" value="Homeodomain-like_sf"/>
</dbReference>
<evidence type="ECO:0000313" key="2">
    <source>
        <dbReference type="EMBL" id="CAA9271363.1"/>
    </source>
</evidence>
<dbReference type="AlphaFoldDB" id="A0A6J4J761"/>
<proteinExistence type="predicted"/>
<evidence type="ECO:0008006" key="3">
    <source>
        <dbReference type="Google" id="ProtNLM"/>
    </source>
</evidence>
<reference evidence="2" key="1">
    <citation type="submission" date="2020-02" db="EMBL/GenBank/DDBJ databases">
        <authorList>
            <person name="Meier V. D."/>
        </authorList>
    </citation>
    <scope>NUCLEOTIDE SEQUENCE</scope>
    <source>
        <strain evidence="2">AVDCRST_MAG93</strain>
    </source>
</reference>
<protein>
    <recommendedName>
        <fullName evidence="3">Transposase</fullName>
    </recommendedName>
</protein>
<gene>
    <name evidence="2" type="ORF">AVDCRST_MAG93-2652</name>
</gene>
<accession>A0A6J4J761</accession>
<organism evidence="2">
    <name type="scientific">uncultured Chloroflexia bacterium</name>
    <dbReference type="NCBI Taxonomy" id="1672391"/>
    <lineage>
        <taxon>Bacteria</taxon>
        <taxon>Bacillati</taxon>
        <taxon>Chloroflexota</taxon>
        <taxon>Chloroflexia</taxon>
        <taxon>environmental samples</taxon>
    </lineage>
</organism>
<dbReference type="EMBL" id="CADCTR010000907">
    <property type="protein sequence ID" value="CAA9271363.1"/>
    <property type="molecule type" value="Genomic_DNA"/>
</dbReference>